<name>A0AAD1UBZ1_EUPCR</name>
<evidence type="ECO:0000259" key="11">
    <source>
        <dbReference type="PROSITE" id="PS50222"/>
    </source>
</evidence>
<protein>
    <recommendedName>
        <fullName evidence="14">Calcium-dependent protein kinase</fullName>
    </recommendedName>
</protein>
<reference evidence="12" key="1">
    <citation type="submission" date="2023-07" db="EMBL/GenBank/DDBJ databases">
        <authorList>
            <consortium name="AG Swart"/>
            <person name="Singh M."/>
            <person name="Singh A."/>
            <person name="Seah K."/>
            <person name="Emmerich C."/>
        </authorList>
    </citation>
    <scope>NUCLEOTIDE SEQUENCE</scope>
    <source>
        <strain evidence="12">DP1</strain>
    </source>
</reference>
<keyword evidence="8" id="KW-0067">ATP-binding</keyword>
<evidence type="ECO:0000256" key="4">
    <source>
        <dbReference type="ARBA" id="ARBA00022737"/>
    </source>
</evidence>
<evidence type="ECO:0000313" key="12">
    <source>
        <dbReference type="EMBL" id="CAI2366014.1"/>
    </source>
</evidence>
<dbReference type="InterPro" id="IPR011992">
    <property type="entry name" value="EF-hand-dom_pair"/>
</dbReference>
<dbReference type="SUPFAM" id="SSF56112">
    <property type="entry name" value="Protein kinase-like (PK-like)"/>
    <property type="match status" value="1"/>
</dbReference>
<dbReference type="PROSITE" id="PS50011">
    <property type="entry name" value="PROTEIN_KINASE_DOM"/>
    <property type="match status" value="1"/>
</dbReference>
<dbReference type="InterPro" id="IPR000719">
    <property type="entry name" value="Prot_kinase_dom"/>
</dbReference>
<dbReference type="Pfam" id="PF13499">
    <property type="entry name" value="EF-hand_7"/>
    <property type="match status" value="2"/>
</dbReference>
<dbReference type="InterPro" id="IPR002048">
    <property type="entry name" value="EF_hand_dom"/>
</dbReference>
<evidence type="ECO:0000256" key="9">
    <source>
        <dbReference type="ARBA" id="ARBA00024334"/>
    </source>
</evidence>
<dbReference type="InterPro" id="IPR018247">
    <property type="entry name" value="EF_Hand_1_Ca_BS"/>
</dbReference>
<dbReference type="PROSITE" id="PS00018">
    <property type="entry name" value="EF_HAND_1"/>
    <property type="match status" value="1"/>
</dbReference>
<sequence length="366" mass="41974">MYCKKNTVMNEYDCAVLAKTLIKALIHCHAEGVVHRDIKLENIMFIDEEETDFSSVKLIDFGLSAKFQDLNSRRLSMVAGSPYFTAPEVFEKNYDEACDVWSLGVVLYILLSGEYPYKADDLSELREKLKEKDVDFPLRKWNLASDSVQDLLTKMLDRRPDTRITFEECLEHEWFTCIKNKEIFQTANEDEINEVMESLQNYNSLTILHKEAMSVYVRTLNHSELKKLESIFKALDKDNTGLLSPSELQSALQSLGKKTSASEIKSLISRVDYLGNGKINYSEFLAATIKVKDLLSEDQISTLFENFDVDGTGKITVDNLQEAFAKHGKKLTKKELKEIIEKHDLTHNGALNFKEFKAMMLLNIEF</sequence>
<comment type="caution">
    <text evidence="12">The sequence shown here is derived from an EMBL/GenBank/DDBJ whole genome shotgun (WGS) entry which is preliminary data.</text>
</comment>
<evidence type="ECO:0008006" key="14">
    <source>
        <dbReference type="Google" id="ProtNLM"/>
    </source>
</evidence>
<evidence type="ECO:0000256" key="6">
    <source>
        <dbReference type="ARBA" id="ARBA00022777"/>
    </source>
</evidence>
<keyword evidence="6" id="KW-0418">Kinase</keyword>
<dbReference type="FunFam" id="1.10.238.10:FF:000003">
    <property type="entry name" value="Calmodulin A"/>
    <property type="match status" value="1"/>
</dbReference>
<feature type="domain" description="EF-hand" evidence="11">
    <location>
        <begin position="295"/>
        <end position="330"/>
    </location>
</feature>
<evidence type="ECO:0000256" key="8">
    <source>
        <dbReference type="ARBA" id="ARBA00022840"/>
    </source>
</evidence>
<dbReference type="GO" id="GO:0005509">
    <property type="term" value="F:calcium ion binding"/>
    <property type="evidence" value="ECO:0007669"/>
    <property type="project" value="InterPro"/>
</dbReference>
<dbReference type="GO" id="GO:0004674">
    <property type="term" value="F:protein serine/threonine kinase activity"/>
    <property type="evidence" value="ECO:0007669"/>
    <property type="project" value="UniProtKB-KW"/>
</dbReference>
<dbReference type="EMBL" id="CAMPGE010007087">
    <property type="protein sequence ID" value="CAI2366014.1"/>
    <property type="molecule type" value="Genomic_DNA"/>
</dbReference>
<dbReference type="SMART" id="SM00054">
    <property type="entry name" value="EFh"/>
    <property type="match status" value="4"/>
</dbReference>
<keyword evidence="2" id="KW-0723">Serine/threonine-protein kinase</keyword>
<keyword evidence="3" id="KW-0808">Transferase</keyword>
<evidence type="ECO:0000259" key="10">
    <source>
        <dbReference type="PROSITE" id="PS50011"/>
    </source>
</evidence>
<comment type="cofactor">
    <cofactor evidence="1">
        <name>Mg(2+)</name>
        <dbReference type="ChEBI" id="CHEBI:18420"/>
    </cofactor>
</comment>
<dbReference type="InterPro" id="IPR008271">
    <property type="entry name" value="Ser/Thr_kinase_AS"/>
</dbReference>
<dbReference type="InterPro" id="IPR011009">
    <property type="entry name" value="Kinase-like_dom_sf"/>
</dbReference>
<feature type="domain" description="EF-hand" evidence="11">
    <location>
        <begin position="223"/>
        <end position="258"/>
    </location>
</feature>
<evidence type="ECO:0000256" key="2">
    <source>
        <dbReference type="ARBA" id="ARBA00022527"/>
    </source>
</evidence>
<evidence type="ECO:0000256" key="7">
    <source>
        <dbReference type="ARBA" id="ARBA00022837"/>
    </source>
</evidence>
<dbReference type="GO" id="GO:0005524">
    <property type="term" value="F:ATP binding"/>
    <property type="evidence" value="ECO:0007669"/>
    <property type="project" value="UniProtKB-KW"/>
</dbReference>
<dbReference type="AlphaFoldDB" id="A0AAD1UBZ1"/>
<gene>
    <name evidence="12" type="ORF">ECRASSUSDP1_LOCUS7283</name>
</gene>
<accession>A0AAD1UBZ1</accession>
<dbReference type="PROSITE" id="PS50222">
    <property type="entry name" value="EF_HAND_2"/>
    <property type="match status" value="3"/>
</dbReference>
<dbReference type="Proteomes" id="UP001295684">
    <property type="component" value="Unassembled WGS sequence"/>
</dbReference>
<keyword evidence="7" id="KW-0106">Calcium</keyword>
<evidence type="ECO:0000313" key="13">
    <source>
        <dbReference type="Proteomes" id="UP001295684"/>
    </source>
</evidence>
<keyword evidence="13" id="KW-1185">Reference proteome</keyword>
<keyword evidence="5" id="KW-0547">Nucleotide-binding</keyword>
<comment type="similarity">
    <text evidence="9">Belongs to the protein kinase superfamily. Ser/Thr protein kinase family. CDPK subfamily.</text>
</comment>
<dbReference type="SMART" id="SM00220">
    <property type="entry name" value="S_TKc"/>
    <property type="match status" value="1"/>
</dbReference>
<feature type="domain" description="Protein kinase" evidence="10">
    <location>
        <begin position="1"/>
        <end position="175"/>
    </location>
</feature>
<keyword evidence="4" id="KW-0677">Repeat</keyword>
<organism evidence="12 13">
    <name type="scientific">Euplotes crassus</name>
    <dbReference type="NCBI Taxonomy" id="5936"/>
    <lineage>
        <taxon>Eukaryota</taxon>
        <taxon>Sar</taxon>
        <taxon>Alveolata</taxon>
        <taxon>Ciliophora</taxon>
        <taxon>Intramacronucleata</taxon>
        <taxon>Spirotrichea</taxon>
        <taxon>Hypotrichia</taxon>
        <taxon>Euplotida</taxon>
        <taxon>Euplotidae</taxon>
        <taxon>Moneuplotes</taxon>
    </lineage>
</organism>
<dbReference type="Pfam" id="PF00069">
    <property type="entry name" value="Pkinase"/>
    <property type="match status" value="1"/>
</dbReference>
<evidence type="ECO:0000256" key="3">
    <source>
        <dbReference type="ARBA" id="ARBA00022679"/>
    </source>
</evidence>
<evidence type="ECO:0000256" key="1">
    <source>
        <dbReference type="ARBA" id="ARBA00001946"/>
    </source>
</evidence>
<dbReference type="SUPFAM" id="SSF47473">
    <property type="entry name" value="EF-hand"/>
    <property type="match status" value="1"/>
</dbReference>
<dbReference type="Gene3D" id="1.10.510.10">
    <property type="entry name" value="Transferase(Phosphotransferase) domain 1"/>
    <property type="match status" value="1"/>
</dbReference>
<feature type="domain" description="EF-hand" evidence="11">
    <location>
        <begin position="331"/>
        <end position="366"/>
    </location>
</feature>
<dbReference type="PANTHER" id="PTHR24349">
    <property type="entry name" value="SERINE/THREONINE-PROTEIN KINASE"/>
    <property type="match status" value="1"/>
</dbReference>
<dbReference type="CDD" id="cd00051">
    <property type="entry name" value="EFh"/>
    <property type="match status" value="1"/>
</dbReference>
<proteinExistence type="inferred from homology"/>
<dbReference type="InterPro" id="IPR050205">
    <property type="entry name" value="CDPK_Ser/Thr_kinases"/>
</dbReference>
<evidence type="ECO:0000256" key="5">
    <source>
        <dbReference type="ARBA" id="ARBA00022741"/>
    </source>
</evidence>
<dbReference type="PROSITE" id="PS00108">
    <property type="entry name" value="PROTEIN_KINASE_ST"/>
    <property type="match status" value="1"/>
</dbReference>
<dbReference type="Gene3D" id="1.10.238.10">
    <property type="entry name" value="EF-hand"/>
    <property type="match status" value="1"/>
</dbReference>